<dbReference type="EMBL" id="JAUUTY010000001">
    <property type="protein sequence ID" value="KAK1693146.1"/>
    <property type="molecule type" value="Genomic_DNA"/>
</dbReference>
<dbReference type="InterPro" id="IPR045008">
    <property type="entry name" value="ACX4-like"/>
</dbReference>
<dbReference type="InterPro" id="IPR006091">
    <property type="entry name" value="Acyl-CoA_Oxase/DH_mid-dom"/>
</dbReference>
<evidence type="ECO:0000313" key="5">
    <source>
        <dbReference type="Proteomes" id="UP001231189"/>
    </source>
</evidence>
<dbReference type="InterPro" id="IPR046373">
    <property type="entry name" value="Acyl-CoA_Oxase/DH_mid-dom_sf"/>
</dbReference>
<feature type="domain" description="Acyl-CoA dehydrogenase/oxidase N-terminal" evidence="2">
    <location>
        <begin position="57"/>
        <end position="165"/>
    </location>
</feature>
<dbReference type="FunFam" id="1.10.540.10:FF:000014">
    <property type="entry name" value="Acyl-coenzyme A oxidase 4, peroxisomal"/>
    <property type="match status" value="1"/>
</dbReference>
<proteinExistence type="predicted"/>
<sequence>MGSLRGSGGGGAEGRREDGEKIGLPALEVALAFPQATPASLFPPAVSDYYQLDDLLTDEEKALRKKVRAFSEKEIAPIMSEYWEKAEFPFHAIPKLATLGLAGLTTKGYGCPGLSVTASAISIAEVSRVDASCSAFILVQSSLAMSTIALCGSEAQKKYLPSLAQLKTVGCWALTEPDYGSDASSLRTSATKVPGGWQLDGQKRWIGNSTFADVLIILARNADTKQLNGFIVKKGAPGLRATKNQNKIGLRIVQNGDVIMNTLNRALSRAIELGILRRLARRELATTVSLYADDVVIFCHPDETELRAIRGILELFGHASGLHTNFAKCSVSAIACTEEVANAAAGVMECQLAPFPVKYLGIPLSIRRLPGEAFQPVVDRLADKLPTWKASMMPRAGRLALVRSVLAAIPLHQLMVLSFNKKALKQVNKIMRSFLWAGRAEANGGHCHVNWSRVCRPLRFGGLGIPDLARSAISLRVRWLWRMRTDPQRPWRGLDMQFSKIELDAFAASTSMVVGNGESALFWEDRWLDGKSIRELAPEVYALIPKRRRKRRTVQQVLVERSWISDIEGALSALALWQYVQLWTRLRDMVLSPDQDRMVWRWTTDGQYSSSSCYDALFQGAILSGSWKLNWKSWAPPKVKFFIWLACLDRCWTSERLARWGLPHATSCPLCDQSVETMAHILTGCSFSRTVWFEVLSWIRSTAGPPTVEGDFAEWWSLVVRTSPRQLRKGTSSLIMLTAWWIWKHRNAAVFDNARPSVASLFSDIRAEARQWADAGARGLRQLLP</sequence>
<dbReference type="Gene3D" id="1.10.540.10">
    <property type="entry name" value="Acyl-CoA dehydrogenase/oxidase, N-terminal domain"/>
    <property type="match status" value="1"/>
</dbReference>
<reference evidence="4" key="1">
    <citation type="submission" date="2023-07" db="EMBL/GenBank/DDBJ databases">
        <title>A chromosome-level genome assembly of Lolium multiflorum.</title>
        <authorList>
            <person name="Chen Y."/>
            <person name="Copetti D."/>
            <person name="Kolliker R."/>
            <person name="Studer B."/>
        </authorList>
    </citation>
    <scope>NUCLEOTIDE SEQUENCE</scope>
    <source>
        <strain evidence="4">02402/16</strain>
        <tissue evidence="4">Leaf</tissue>
    </source>
</reference>
<keyword evidence="5" id="KW-1185">Reference proteome</keyword>
<dbReference type="Gene3D" id="2.40.110.10">
    <property type="entry name" value="Butyryl-CoA Dehydrogenase, subunit A, domain 2"/>
    <property type="match status" value="1"/>
</dbReference>
<gene>
    <name evidence="4" type="ORF">QYE76_009843</name>
</gene>
<dbReference type="GO" id="GO:0050660">
    <property type="term" value="F:flavin adenine dinucleotide binding"/>
    <property type="evidence" value="ECO:0007669"/>
    <property type="project" value="InterPro"/>
</dbReference>
<name>A0AAD8TTV9_LOLMU</name>
<comment type="caution">
    <text evidence="4">The sequence shown here is derived from an EMBL/GenBank/DDBJ whole genome shotgun (WGS) entry which is preliminary data.</text>
</comment>
<dbReference type="Pfam" id="PF13966">
    <property type="entry name" value="zf-RVT"/>
    <property type="match status" value="1"/>
</dbReference>
<feature type="domain" description="Acyl-CoA oxidase/dehydrogenase middle" evidence="1">
    <location>
        <begin position="171"/>
        <end position="261"/>
    </location>
</feature>
<evidence type="ECO:0000259" key="3">
    <source>
        <dbReference type="Pfam" id="PF13966"/>
    </source>
</evidence>
<dbReference type="Pfam" id="PF02770">
    <property type="entry name" value="Acyl-CoA_dh_M"/>
    <property type="match status" value="1"/>
</dbReference>
<dbReference type="GO" id="GO:0003995">
    <property type="term" value="F:acyl-CoA dehydrogenase activity"/>
    <property type="evidence" value="ECO:0007669"/>
    <property type="project" value="InterPro"/>
</dbReference>
<dbReference type="PANTHER" id="PTHR43188">
    <property type="entry name" value="ACYL-COENZYME A OXIDASE"/>
    <property type="match status" value="1"/>
</dbReference>
<dbReference type="AlphaFoldDB" id="A0AAD8TTV9"/>
<accession>A0AAD8TTV9</accession>
<dbReference type="SUPFAM" id="SSF56645">
    <property type="entry name" value="Acyl-CoA dehydrogenase NM domain-like"/>
    <property type="match status" value="1"/>
</dbReference>
<feature type="domain" description="Reverse transcriptase zinc-binding" evidence="3">
    <location>
        <begin position="608"/>
        <end position="692"/>
    </location>
</feature>
<evidence type="ECO:0000259" key="1">
    <source>
        <dbReference type="Pfam" id="PF02770"/>
    </source>
</evidence>
<dbReference type="PANTHER" id="PTHR43188:SF1">
    <property type="entry name" value="ACYL-COA DEHYDROGENASE"/>
    <property type="match status" value="1"/>
</dbReference>
<dbReference type="InterPro" id="IPR037069">
    <property type="entry name" value="AcylCoA_DH/ox_N_sf"/>
</dbReference>
<dbReference type="Pfam" id="PF02771">
    <property type="entry name" value="Acyl-CoA_dh_N"/>
    <property type="match status" value="1"/>
</dbReference>
<dbReference type="Proteomes" id="UP001231189">
    <property type="component" value="Unassembled WGS sequence"/>
</dbReference>
<dbReference type="InterPro" id="IPR009100">
    <property type="entry name" value="AcylCoA_DH/oxidase_NM_dom_sf"/>
</dbReference>
<evidence type="ECO:0000313" key="4">
    <source>
        <dbReference type="EMBL" id="KAK1693146.1"/>
    </source>
</evidence>
<dbReference type="GO" id="GO:0005777">
    <property type="term" value="C:peroxisome"/>
    <property type="evidence" value="ECO:0007669"/>
    <property type="project" value="TreeGrafter"/>
</dbReference>
<evidence type="ECO:0000259" key="2">
    <source>
        <dbReference type="Pfam" id="PF02771"/>
    </source>
</evidence>
<evidence type="ECO:0008006" key="6">
    <source>
        <dbReference type="Google" id="ProtNLM"/>
    </source>
</evidence>
<organism evidence="4 5">
    <name type="scientific">Lolium multiflorum</name>
    <name type="common">Italian ryegrass</name>
    <name type="synonym">Lolium perenne subsp. multiflorum</name>
    <dbReference type="NCBI Taxonomy" id="4521"/>
    <lineage>
        <taxon>Eukaryota</taxon>
        <taxon>Viridiplantae</taxon>
        <taxon>Streptophyta</taxon>
        <taxon>Embryophyta</taxon>
        <taxon>Tracheophyta</taxon>
        <taxon>Spermatophyta</taxon>
        <taxon>Magnoliopsida</taxon>
        <taxon>Liliopsida</taxon>
        <taxon>Poales</taxon>
        <taxon>Poaceae</taxon>
        <taxon>BOP clade</taxon>
        <taxon>Pooideae</taxon>
        <taxon>Poodae</taxon>
        <taxon>Poeae</taxon>
        <taxon>Poeae Chloroplast Group 2 (Poeae type)</taxon>
        <taxon>Loliodinae</taxon>
        <taxon>Loliinae</taxon>
        <taxon>Lolium</taxon>
    </lineage>
</organism>
<dbReference type="InterPro" id="IPR013786">
    <property type="entry name" value="AcylCoA_DH/ox_N"/>
</dbReference>
<dbReference type="FunFam" id="2.40.110.10:FF:000013">
    <property type="entry name" value="Acyl-coenzyme A oxidase 4 peroxisomal"/>
    <property type="match status" value="1"/>
</dbReference>
<protein>
    <recommendedName>
        <fullName evidence="6">Reverse transcriptase zinc-binding domain-containing protein</fullName>
    </recommendedName>
</protein>
<dbReference type="GO" id="GO:0006635">
    <property type="term" value="P:fatty acid beta-oxidation"/>
    <property type="evidence" value="ECO:0007669"/>
    <property type="project" value="InterPro"/>
</dbReference>
<dbReference type="InterPro" id="IPR026960">
    <property type="entry name" value="RVT-Znf"/>
</dbReference>